<dbReference type="Pfam" id="PF09808">
    <property type="entry name" value="SNAPC1"/>
    <property type="match status" value="1"/>
</dbReference>
<dbReference type="PANTHER" id="PTHR15131">
    <property type="entry name" value="SMALL NUCLEAR RNA ACTIVATING COMPLEX, POLYPEPTIDE 1"/>
    <property type="match status" value="1"/>
</dbReference>
<protein>
    <recommendedName>
        <fullName evidence="4">snRNA-activating protein complex subunit 1</fullName>
    </recommendedName>
</protein>
<evidence type="ECO:0000313" key="3">
    <source>
        <dbReference type="Proteomes" id="UP001153712"/>
    </source>
</evidence>
<feature type="compositionally biased region" description="Basic and acidic residues" evidence="1">
    <location>
        <begin position="273"/>
        <end position="284"/>
    </location>
</feature>
<evidence type="ECO:0008006" key="4">
    <source>
        <dbReference type="Google" id="ProtNLM"/>
    </source>
</evidence>
<dbReference type="GO" id="GO:0042796">
    <property type="term" value="P:snRNA transcription by RNA polymerase III"/>
    <property type="evidence" value="ECO:0007669"/>
    <property type="project" value="TreeGrafter"/>
</dbReference>
<dbReference type="GO" id="GO:0042795">
    <property type="term" value="P:snRNA transcription by RNA polymerase II"/>
    <property type="evidence" value="ECO:0007669"/>
    <property type="project" value="TreeGrafter"/>
</dbReference>
<accession>A0A9N9XIV0</accession>
<dbReference type="GO" id="GO:0043565">
    <property type="term" value="F:sequence-specific DNA binding"/>
    <property type="evidence" value="ECO:0007669"/>
    <property type="project" value="TreeGrafter"/>
</dbReference>
<dbReference type="PANTHER" id="PTHR15131:SF3">
    <property type="entry name" value="SNRNA-ACTIVATING PROTEIN COMPLEX SUBUNIT 1"/>
    <property type="match status" value="1"/>
</dbReference>
<sequence length="284" mass="33852">MKKNKPLLYEYDKELASAFQLDCEFFLLEYEKYESCSFKDFVTLWREKAFTNVFADQKYAMFLKDFCENCFWMVKKCLMFPKSIYTQIGAFYLLYGLYYKQPVRNWVKIRITLEEYQKLYELVLEMKNRRQLDAVYIFFKMKTDEVFLFVAEKNALGPEDRFAKKVDLFKNDTFVKVKTESCLSMFQDICSSELLKNFNKTDKEYSDLKKKYSEKCSYIPSFSSTLVESIQTFKQTFEEIEGEPSDQPQSSVSEIYESRTAAKNKAMTSKNTGYREQRNVKPTK</sequence>
<dbReference type="OrthoDB" id="20127at2759"/>
<name>A0A9N9XIV0_PHYSR</name>
<evidence type="ECO:0000313" key="2">
    <source>
        <dbReference type="EMBL" id="CAG9853532.1"/>
    </source>
</evidence>
<dbReference type="InterPro" id="IPR019188">
    <property type="entry name" value="SNAPC1"/>
</dbReference>
<dbReference type="GO" id="GO:0019185">
    <property type="term" value="C:snRNA-activating protein complex"/>
    <property type="evidence" value="ECO:0007669"/>
    <property type="project" value="TreeGrafter"/>
</dbReference>
<keyword evidence="3" id="KW-1185">Reference proteome</keyword>
<organism evidence="2 3">
    <name type="scientific">Phyllotreta striolata</name>
    <name type="common">Striped flea beetle</name>
    <name type="synonym">Crioceris striolata</name>
    <dbReference type="NCBI Taxonomy" id="444603"/>
    <lineage>
        <taxon>Eukaryota</taxon>
        <taxon>Metazoa</taxon>
        <taxon>Ecdysozoa</taxon>
        <taxon>Arthropoda</taxon>
        <taxon>Hexapoda</taxon>
        <taxon>Insecta</taxon>
        <taxon>Pterygota</taxon>
        <taxon>Neoptera</taxon>
        <taxon>Endopterygota</taxon>
        <taxon>Coleoptera</taxon>
        <taxon>Polyphaga</taxon>
        <taxon>Cucujiformia</taxon>
        <taxon>Chrysomeloidea</taxon>
        <taxon>Chrysomelidae</taxon>
        <taxon>Galerucinae</taxon>
        <taxon>Alticini</taxon>
        <taxon>Phyllotreta</taxon>
    </lineage>
</organism>
<dbReference type="AlphaFoldDB" id="A0A9N9XIV0"/>
<reference evidence="2" key="1">
    <citation type="submission" date="2022-01" db="EMBL/GenBank/DDBJ databases">
        <authorList>
            <person name="King R."/>
        </authorList>
    </citation>
    <scope>NUCLEOTIDE SEQUENCE</scope>
</reference>
<feature type="region of interest" description="Disordered" evidence="1">
    <location>
        <begin position="239"/>
        <end position="284"/>
    </location>
</feature>
<dbReference type="EMBL" id="OU900094">
    <property type="protein sequence ID" value="CAG9853532.1"/>
    <property type="molecule type" value="Genomic_DNA"/>
</dbReference>
<proteinExistence type="predicted"/>
<gene>
    <name evidence="2" type="ORF">PHYEVI_LOCUS10</name>
</gene>
<evidence type="ECO:0000256" key="1">
    <source>
        <dbReference type="SAM" id="MobiDB-lite"/>
    </source>
</evidence>
<dbReference type="Proteomes" id="UP001153712">
    <property type="component" value="Chromosome 1"/>
</dbReference>